<organism evidence="2 3">
    <name type="scientific">Nonomuraea monospora</name>
    <dbReference type="NCBI Taxonomy" id="568818"/>
    <lineage>
        <taxon>Bacteria</taxon>
        <taxon>Bacillati</taxon>
        <taxon>Actinomycetota</taxon>
        <taxon>Actinomycetes</taxon>
        <taxon>Streptosporangiales</taxon>
        <taxon>Streptosporangiaceae</taxon>
        <taxon>Nonomuraea</taxon>
    </lineage>
</organism>
<keyword evidence="3" id="KW-1185">Reference proteome</keyword>
<dbReference type="EMBL" id="BAAAQX010000027">
    <property type="protein sequence ID" value="GAA2212599.1"/>
    <property type="molecule type" value="Genomic_DNA"/>
</dbReference>
<evidence type="ECO:0000313" key="2">
    <source>
        <dbReference type="EMBL" id="GAA2212599.1"/>
    </source>
</evidence>
<reference evidence="2 3" key="1">
    <citation type="journal article" date="2019" name="Int. J. Syst. Evol. Microbiol.">
        <title>The Global Catalogue of Microorganisms (GCM) 10K type strain sequencing project: providing services to taxonomists for standard genome sequencing and annotation.</title>
        <authorList>
            <consortium name="The Broad Institute Genomics Platform"/>
            <consortium name="The Broad Institute Genome Sequencing Center for Infectious Disease"/>
            <person name="Wu L."/>
            <person name="Ma J."/>
        </authorList>
    </citation>
    <scope>NUCLEOTIDE SEQUENCE [LARGE SCALE GENOMIC DNA]</scope>
    <source>
        <strain evidence="2 3">JCM 16114</strain>
    </source>
</reference>
<protein>
    <submittedName>
        <fullName evidence="2">Uncharacterized protein</fullName>
    </submittedName>
</protein>
<proteinExistence type="predicted"/>
<dbReference type="Proteomes" id="UP001499843">
    <property type="component" value="Unassembled WGS sequence"/>
</dbReference>
<evidence type="ECO:0000256" key="1">
    <source>
        <dbReference type="SAM" id="MobiDB-lite"/>
    </source>
</evidence>
<feature type="region of interest" description="Disordered" evidence="1">
    <location>
        <begin position="11"/>
        <end position="44"/>
    </location>
</feature>
<gene>
    <name evidence="2" type="ORF">GCM10009850_080610</name>
</gene>
<comment type="caution">
    <text evidence="2">The sequence shown here is derived from an EMBL/GenBank/DDBJ whole genome shotgun (WGS) entry which is preliminary data.</text>
</comment>
<sequence>MPSITSTFIVGGVRHSGRMSNSPAELQDPPTKVDDHAKSTPQGADSLTCPTCQGVVVGVDAGAYTVLRGQLIVSNGYCKGDRCGAAK</sequence>
<name>A0ABN3CT19_9ACTN</name>
<evidence type="ECO:0000313" key="3">
    <source>
        <dbReference type="Proteomes" id="UP001499843"/>
    </source>
</evidence>
<accession>A0ABN3CT19</accession>